<dbReference type="Proteomes" id="UP001289374">
    <property type="component" value="Unassembled WGS sequence"/>
</dbReference>
<keyword evidence="3" id="KW-1185">Reference proteome</keyword>
<reference evidence="2" key="2">
    <citation type="journal article" date="2024" name="Plant">
        <title>Genomic evolution and insights into agronomic trait innovations of Sesamum species.</title>
        <authorList>
            <person name="Miao H."/>
            <person name="Wang L."/>
            <person name="Qu L."/>
            <person name="Liu H."/>
            <person name="Sun Y."/>
            <person name="Le M."/>
            <person name="Wang Q."/>
            <person name="Wei S."/>
            <person name="Zheng Y."/>
            <person name="Lin W."/>
            <person name="Duan Y."/>
            <person name="Cao H."/>
            <person name="Xiong S."/>
            <person name="Wang X."/>
            <person name="Wei L."/>
            <person name="Li C."/>
            <person name="Ma Q."/>
            <person name="Ju M."/>
            <person name="Zhao R."/>
            <person name="Li G."/>
            <person name="Mu C."/>
            <person name="Tian Q."/>
            <person name="Mei H."/>
            <person name="Zhang T."/>
            <person name="Gao T."/>
            <person name="Zhang H."/>
        </authorList>
    </citation>
    <scope>NUCLEOTIDE SEQUENCE</scope>
    <source>
        <strain evidence="2">K16</strain>
    </source>
</reference>
<protein>
    <recommendedName>
        <fullName evidence="1">C2 domain-containing protein</fullName>
    </recommendedName>
</protein>
<gene>
    <name evidence="2" type="ORF">Sango_0239700</name>
</gene>
<dbReference type="AlphaFoldDB" id="A0AAE1XGW0"/>
<dbReference type="SUPFAM" id="SSF49562">
    <property type="entry name" value="C2 domain (Calcium/lipid-binding domain, CaLB)"/>
    <property type="match status" value="1"/>
</dbReference>
<dbReference type="InterPro" id="IPR000008">
    <property type="entry name" value="C2_dom"/>
</dbReference>
<reference evidence="2" key="1">
    <citation type="submission" date="2020-06" db="EMBL/GenBank/DDBJ databases">
        <authorList>
            <person name="Li T."/>
            <person name="Hu X."/>
            <person name="Zhang T."/>
            <person name="Song X."/>
            <person name="Zhang H."/>
            <person name="Dai N."/>
            <person name="Sheng W."/>
            <person name="Hou X."/>
            <person name="Wei L."/>
        </authorList>
    </citation>
    <scope>NUCLEOTIDE SEQUENCE</scope>
    <source>
        <strain evidence="2">K16</strain>
        <tissue evidence="2">Leaf</tissue>
    </source>
</reference>
<organism evidence="2 3">
    <name type="scientific">Sesamum angolense</name>
    <dbReference type="NCBI Taxonomy" id="2727404"/>
    <lineage>
        <taxon>Eukaryota</taxon>
        <taxon>Viridiplantae</taxon>
        <taxon>Streptophyta</taxon>
        <taxon>Embryophyta</taxon>
        <taxon>Tracheophyta</taxon>
        <taxon>Spermatophyta</taxon>
        <taxon>Magnoliopsida</taxon>
        <taxon>eudicotyledons</taxon>
        <taxon>Gunneridae</taxon>
        <taxon>Pentapetalae</taxon>
        <taxon>asterids</taxon>
        <taxon>lamiids</taxon>
        <taxon>Lamiales</taxon>
        <taxon>Pedaliaceae</taxon>
        <taxon>Sesamum</taxon>
    </lineage>
</organism>
<dbReference type="PANTHER" id="PTHR35503">
    <property type="entry name" value="OSJNBA0006M15.15 PROTEIN"/>
    <property type="match status" value="1"/>
</dbReference>
<dbReference type="Gene3D" id="2.60.40.150">
    <property type="entry name" value="C2 domain"/>
    <property type="match status" value="1"/>
</dbReference>
<dbReference type="InterPro" id="IPR035892">
    <property type="entry name" value="C2_domain_sf"/>
</dbReference>
<dbReference type="EMBL" id="JACGWL010000001">
    <property type="protein sequence ID" value="KAK4411667.1"/>
    <property type="molecule type" value="Genomic_DNA"/>
</dbReference>
<comment type="caution">
    <text evidence="2">The sequence shown here is derived from an EMBL/GenBank/DDBJ whole genome shotgun (WGS) entry which is preliminary data.</text>
</comment>
<proteinExistence type="predicted"/>
<name>A0AAE1XGW0_9LAMI</name>
<evidence type="ECO:0000259" key="1">
    <source>
        <dbReference type="PROSITE" id="PS50004"/>
    </source>
</evidence>
<dbReference type="PANTHER" id="PTHR35503:SF2">
    <property type="entry name" value="OS04G0455700 PROTEIN"/>
    <property type="match status" value="1"/>
</dbReference>
<sequence>MDHSCSLSFELRIIRARNINLKKSSSRGLFVRCYLPAGGNKRVRLDSQHTSSKSDSITWDQTFSLDCSGTQDSIKCLKQGTVLFELRLRRSTPFLNGSKLVARAEVPWSDIVGSTNVEIDKWVVMIPEKGCMYDDVKPPAVQIAVRVEEFGEVVERKKSSSVRRWDECGCMDDGGCKCNSCVDYEFFAIGAVLEAF</sequence>
<feature type="domain" description="C2" evidence="1">
    <location>
        <begin position="1"/>
        <end position="123"/>
    </location>
</feature>
<evidence type="ECO:0000313" key="2">
    <source>
        <dbReference type="EMBL" id="KAK4411667.1"/>
    </source>
</evidence>
<evidence type="ECO:0000313" key="3">
    <source>
        <dbReference type="Proteomes" id="UP001289374"/>
    </source>
</evidence>
<dbReference type="PROSITE" id="PS50004">
    <property type="entry name" value="C2"/>
    <property type="match status" value="1"/>
</dbReference>
<accession>A0AAE1XGW0</accession>